<evidence type="ECO:0000259" key="10">
    <source>
        <dbReference type="PROSITE" id="PS51123"/>
    </source>
</evidence>
<comment type="function">
    <text evidence="8">Part of the Tol-Pal system, which plays a role in outer membrane invagination during cell division and is important for maintaining outer membrane integrity.</text>
</comment>
<evidence type="ECO:0000256" key="7">
    <source>
        <dbReference type="ARBA" id="ARBA00023306"/>
    </source>
</evidence>
<dbReference type="InterPro" id="IPR039001">
    <property type="entry name" value="Pal"/>
</dbReference>
<dbReference type="AlphaFoldDB" id="A0A8J6YGZ6"/>
<dbReference type="PANTHER" id="PTHR30329">
    <property type="entry name" value="STATOR ELEMENT OF FLAGELLAR MOTOR COMPLEX"/>
    <property type="match status" value="1"/>
</dbReference>
<sequence>MKKIAFVAVASALLLSACSSTGASGSSSGSDGRGLAAPGSVQEFQQVAGDTVLFGYDQSNLDETARATLQAQARWLTQYSQYGTVVEGHADERGTREYNLALGERRANAVRDYLIGQGIASNRIRVISYGKERPVCVEATESCYHLNRRGVTVPQ</sequence>
<dbReference type="PANTHER" id="PTHR30329:SF21">
    <property type="entry name" value="LIPOPROTEIN YIAD-RELATED"/>
    <property type="match status" value="1"/>
</dbReference>
<comment type="subcellular location">
    <subcellularLocation>
        <location evidence="8">Cell outer membrane</location>
        <topology evidence="8">Lipid-anchor</topology>
    </subcellularLocation>
</comment>
<accession>A0A8J6YGZ6</accession>
<keyword evidence="3 8" id="KW-0472">Membrane</keyword>
<comment type="caution">
    <text evidence="11">The sequence shown here is derived from an EMBL/GenBank/DDBJ whole genome shotgun (WGS) entry which is preliminary data.</text>
</comment>
<proteinExistence type="inferred from homology"/>
<keyword evidence="1 8" id="KW-0132">Cell division</keyword>
<reference evidence="11" key="1">
    <citation type="submission" date="2020-10" db="EMBL/GenBank/DDBJ databases">
        <title>Genome sequence of the unusual species of purple photosynthetic bacteria, Phaeovibrio sulfidiphilus DSM 23193, type strain.</title>
        <authorList>
            <person name="Kyndt J.A."/>
            <person name="Meyer T.E."/>
        </authorList>
    </citation>
    <scope>NUCLEOTIDE SEQUENCE</scope>
    <source>
        <strain evidence="11">DSM 23193</strain>
    </source>
</reference>
<evidence type="ECO:0000256" key="2">
    <source>
        <dbReference type="ARBA" id="ARBA00022729"/>
    </source>
</evidence>
<keyword evidence="7 8" id="KW-0131">Cell cycle</keyword>
<dbReference type="PRINTS" id="PR01021">
    <property type="entry name" value="OMPADOMAIN"/>
</dbReference>
<name>A0A8J6YGZ6_9PROT</name>
<dbReference type="InterPro" id="IPR006664">
    <property type="entry name" value="OMP_bac"/>
</dbReference>
<dbReference type="PROSITE" id="PS51257">
    <property type="entry name" value="PROKAR_LIPOPROTEIN"/>
    <property type="match status" value="1"/>
</dbReference>
<dbReference type="Proteomes" id="UP000631034">
    <property type="component" value="Unassembled WGS sequence"/>
</dbReference>
<evidence type="ECO:0000256" key="4">
    <source>
        <dbReference type="ARBA" id="ARBA00023139"/>
    </source>
</evidence>
<dbReference type="InterPro" id="IPR036737">
    <property type="entry name" value="OmpA-like_sf"/>
</dbReference>
<dbReference type="InterPro" id="IPR014169">
    <property type="entry name" value="Pal_lipo_C"/>
</dbReference>
<dbReference type="RefSeq" id="WP_192532994.1">
    <property type="nucleotide sequence ID" value="NZ_JACZHT010000001.1"/>
</dbReference>
<feature type="chain" id="PRO_5035163061" description="Peptidoglycan-associated lipoprotein" evidence="9">
    <location>
        <begin position="23"/>
        <end position="155"/>
    </location>
</feature>
<dbReference type="InterPro" id="IPR006665">
    <property type="entry name" value="OmpA-like"/>
</dbReference>
<dbReference type="PRINTS" id="PR01023">
    <property type="entry name" value="NAFLGMOTY"/>
</dbReference>
<dbReference type="PROSITE" id="PS51123">
    <property type="entry name" value="OMPA_2"/>
    <property type="match status" value="1"/>
</dbReference>
<dbReference type="CDD" id="cd07185">
    <property type="entry name" value="OmpA_C-like"/>
    <property type="match status" value="1"/>
</dbReference>
<dbReference type="PROSITE" id="PS01068">
    <property type="entry name" value="OMPA_1"/>
    <property type="match status" value="1"/>
</dbReference>
<evidence type="ECO:0000256" key="9">
    <source>
        <dbReference type="SAM" id="SignalP"/>
    </source>
</evidence>
<evidence type="ECO:0000256" key="3">
    <source>
        <dbReference type="ARBA" id="ARBA00023136"/>
    </source>
</evidence>
<keyword evidence="2 8" id="KW-0732">Signal</keyword>
<protein>
    <recommendedName>
        <fullName evidence="8">Peptidoglycan-associated lipoprotein</fullName>
        <shortName evidence="8">PAL</shortName>
    </recommendedName>
</protein>
<evidence type="ECO:0000256" key="5">
    <source>
        <dbReference type="ARBA" id="ARBA00023237"/>
    </source>
</evidence>
<gene>
    <name evidence="8 11" type="primary">pal</name>
    <name evidence="11" type="ORF">IHV25_00350</name>
</gene>
<keyword evidence="12" id="KW-1185">Reference proteome</keyword>
<dbReference type="InterPro" id="IPR050330">
    <property type="entry name" value="Bact_OuterMem_StrucFunc"/>
</dbReference>
<keyword evidence="5 8" id="KW-0998">Cell outer membrane</keyword>
<evidence type="ECO:0000313" key="11">
    <source>
        <dbReference type="EMBL" id="MBE1236111.1"/>
    </source>
</evidence>
<evidence type="ECO:0000256" key="1">
    <source>
        <dbReference type="ARBA" id="ARBA00022618"/>
    </source>
</evidence>
<feature type="domain" description="OmpA-like" evidence="10">
    <location>
        <begin position="41"/>
        <end position="155"/>
    </location>
</feature>
<evidence type="ECO:0000256" key="8">
    <source>
        <dbReference type="HAMAP-Rule" id="MF_02204"/>
    </source>
</evidence>
<evidence type="ECO:0000313" key="12">
    <source>
        <dbReference type="Proteomes" id="UP000631034"/>
    </source>
</evidence>
<dbReference type="GO" id="GO:0009279">
    <property type="term" value="C:cell outer membrane"/>
    <property type="evidence" value="ECO:0007669"/>
    <property type="project" value="UniProtKB-SubCell"/>
</dbReference>
<dbReference type="EMBL" id="JACZHT010000001">
    <property type="protein sequence ID" value="MBE1236111.1"/>
    <property type="molecule type" value="Genomic_DNA"/>
</dbReference>
<dbReference type="Pfam" id="PF00691">
    <property type="entry name" value="OmpA"/>
    <property type="match status" value="1"/>
</dbReference>
<comment type="subunit">
    <text evidence="8">The Tol-Pal system is composed of five core proteins: the inner membrane proteins TolA, TolQ and TolR, the periplasmic protein TolB and the outer membrane protein Pal. They form a network linking the inner and outer membranes and the peptidoglycan layer.</text>
</comment>
<dbReference type="InterPro" id="IPR006690">
    <property type="entry name" value="OMPA-like_CS"/>
</dbReference>
<dbReference type="NCBIfam" id="TIGR02802">
    <property type="entry name" value="Pal_lipo"/>
    <property type="match status" value="1"/>
</dbReference>
<dbReference type="Gene3D" id="3.30.1330.60">
    <property type="entry name" value="OmpA-like domain"/>
    <property type="match status" value="1"/>
</dbReference>
<keyword evidence="6 8" id="KW-0449">Lipoprotein</keyword>
<keyword evidence="4 8" id="KW-0564">Palmitate</keyword>
<dbReference type="HAMAP" id="MF_02204">
    <property type="entry name" value="Pal"/>
    <property type="match status" value="1"/>
</dbReference>
<dbReference type="SUPFAM" id="SSF103088">
    <property type="entry name" value="OmpA-like"/>
    <property type="match status" value="1"/>
</dbReference>
<organism evidence="11 12">
    <name type="scientific">Phaeovibrio sulfidiphilus</name>
    <dbReference type="NCBI Taxonomy" id="1220600"/>
    <lineage>
        <taxon>Bacteria</taxon>
        <taxon>Pseudomonadati</taxon>
        <taxon>Pseudomonadota</taxon>
        <taxon>Alphaproteobacteria</taxon>
        <taxon>Rhodospirillales</taxon>
        <taxon>Rhodospirillaceae</taxon>
        <taxon>Phaeovibrio</taxon>
    </lineage>
</organism>
<comment type="similarity">
    <text evidence="8">Belongs to the Pal lipoprotein family.</text>
</comment>
<dbReference type="GO" id="GO:0051301">
    <property type="term" value="P:cell division"/>
    <property type="evidence" value="ECO:0007669"/>
    <property type="project" value="UniProtKB-UniRule"/>
</dbReference>
<feature type="signal peptide" evidence="9">
    <location>
        <begin position="1"/>
        <end position="22"/>
    </location>
</feature>
<evidence type="ECO:0000256" key="6">
    <source>
        <dbReference type="ARBA" id="ARBA00023288"/>
    </source>
</evidence>